<dbReference type="RefSeq" id="WP_186981499.1">
    <property type="nucleotide sequence ID" value="NZ_JACOQH010000001.1"/>
</dbReference>
<name>A0ABR7I786_9FIRM</name>
<feature type="domain" description="Glycosyltransferase 2-like" evidence="1">
    <location>
        <begin position="6"/>
        <end position="159"/>
    </location>
</feature>
<dbReference type="EMBL" id="JACOQH010000001">
    <property type="protein sequence ID" value="MBC5752806.1"/>
    <property type="molecule type" value="Genomic_DNA"/>
</dbReference>
<protein>
    <submittedName>
        <fullName evidence="2">Glycosyltransferase family 2 protein</fullName>
    </submittedName>
</protein>
<reference evidence="2 3" key="1">
    <citation type="submission" date="2020-08" db="EMBL/GenBank/DDBJ databases">
        <title>Genome public.</title>
        <authorList>
            <person name="Liu C."/>
            <person name="Sun Q."/>
        </authorList>
    </citation>
    <scope>NUCLEOTIDE SEQUENCE [LARGE SCALE GENOMIC DNA]</scope>
    <source>
        <strain evidence="2 3">BX0805</strain>
    </source>
</reference>
<dbReference type="InterPro" id="IPR001173">
    <property type="entry name" value="Glyco_trans_2-like"/>
</dbReference>
<evidence type="ECO:0000259" key="1">
    <source>
        <dbReference type="Pfam" id="PF00535"/>
    </source>
</evidence>
<proteinExistence type="predicted"/>
<dbReference type="Pfam" id="PF00535">
    <property type="entry name" value="Glycos_transf_2"/>
    <property type="match status" value="1"/>
</dbReference>
<dbReference type="Gene3D" id="3.90.550.10">
    <property type="entry name" value="Spore Coat Polysaccharide Biosynthesis Protein SpsA, Chain A"/>
    <property type="match status" value="1"/>
</dbReference>
<keyword evidence="3" id="KW-1185">Reference proteome</keyword>
<comment type="caution">
    <text evidence="2">The sequence shown here is derived from an EMBL/GenBank/DDBJ whole genome shotgun (WGS) entry which is preliminary data.</text>
</comment>
<dbReference type="CDD" id="cd04179">
    <property type="entry name" value="DPM_DPG-synthase_like"/>
    <property type="match status" value="1"/>
</dbReference>
<evidence type="ECO:0000313" key="3">
    <source>
        <dbReference type="Proteomes" id="UP000621540"/>
    </source>
</evidence>
<organism evidence="2 3">
    <name type="scientific">Roseburia yibonii</name>
    <dbReference type="NCBI Taxonomy" id="2763063"/>
    <lineage>
        <taxon>Bacteria</taxon>
        <taxon>Bacillati</taxon>
        <taxon>Bacillota</taxon>
        <taxon>Clostridia</taxon>
        <taxon>Lachnospirales</taxon>
        <taxon>Lachnospiraceae</taxon>
        <taxon>Roseburia</taxon>
    </lineage>
</organism>
<dbReference type="PANTHER" id="PTHR48090">
    <property type="entry name" value="UNDECAPRENYL-PHOSPHATE 4-DEOXY-4-FORMAMIDO-L-ARABINOSE TRANSFERASE-RELATED"/>
    <property type="match status" value="1"/>
</dbReference>
<gene>
    <name evidence="2" type="ORF">H8Z76_01985</name>
</gene>
<sequence length="228" mass="26189">MKKLAIIPAYNEMGNIEKTVNDIRENAKSFDYIVIDDCSTDDTAKICEEQGFSFISLPTNLGIGGSVQTGYLYAVKHGYEIAVQFDGDGQHNASYLEEMAEYLKEHDLDMLIGSRYIKCQGFQSSFARRMGIRYFTFLIRLLTGKRITDPTSGMRMVNERTMELFARKYPRAFPEPESLTMILKRRYRVEEIPVIMNERKTGKSSISLKKSVEYMFQVTMAVIRAAFQ</sequence>
<dbReference type="InterPro" id="IPR029044">
    <property type="entry name" value="Nucleotide-diphossugar_trans"/>
</dbReference>
<accession>A0ABR7I786</accession>
<dbReference type="InterPro" id="IPR050256">
    <property type="entry name" value="Glycosyltransferase_2"/>
</dbReference>
<dbReference type="SUPFAM" id="SSF53448">
    <property type="entry name" value="Nucleotide-diphospho-sugar transferases"/>
    <property type="match status" value="1"/>
</dbReference>
<dbReference type="Proteomes" id="UP000621540">
    <property type="component" value="Unassembled WGS sequence"/>
</dbReference>
<dbReference type="PANTHER" id="PTHR48090:SF7">
    <property type="entry name" value="RFBJ PROTEIN"/>
    <property type="match status" value="1"/>
</dbReference>
<evidence type="ECO:0000313" key="2">
    <source>
        <dbReference type="EMBL" id="MBC5752806.1"/>
    </source>
</evidence>